<organism evidence="1 2">
    <name type="scientific">Leptospira santarosai serovar Shermani str. LT 821</name>
    <dbReference type="NCBI Taxonomy" id="758847"/>
    <lineage>
        <taxon>Bacteria</taxon>
        <taxon>Pseudomonadati</taxon>
        <taxon>Spirochaetota</taxon>
        <taxon>Spirochaetia</taxon>
        <taxon>Leptospirales</taxon>
        <taxon>Leptospiraceae</taxon>
        <taxon>Leptospira</taxon>
    </lineage>
</organism>
<sequence>MGVPTNYVSLRSFYGFEPFFAENLRKSSHIFKTMGRVLEYKFVLNPNLGSDFKNET</sequence>
<protein>
    <submittedName>
        <fullName evidence="1">Uncharacterized protein</fullName>
    </submittedName>
</protein>
<evidence type="ECO:0000313" key="2">
    <source>
        <dbReference type="Proteomes" id="UP000035800"/>
    </source>
</evidence>
<reference evidence="1 2" key="1">
    <citation type="journal article" date="2012" name="Gene">
        <title>Sequence of Leptospira santarosai serovar Shermani genome and prediction of virulence-associated genes.</title>
        <authorList>
            <person name="Chou L.F."/>
            <person name="Chen Y.T."/>
            <person name="Lu C.W."/>
            <person name="Ko Y.C."/>
            <person name="Tang C.Y."/>
            <person name="Pan M.J."/>
            <person name="Tian Y.C."/>
            <person name="Chiu C.H."/>
            <person name="Hung C.C."/>
            <person name="Yang C.W."/>
        </authorList>
    </citation>
    <scope>NUCLEOTIDE SEQUENCE [LARGE SCALE GENOMIC DNA]</scope>
    <source>
        <strain evidence="1">LT 821</strain>
    </source>
</reference>
<proteinExistence type="predicted"/>
<dbReference type="AlphaFoldDB" id="K8XZ78"/>
<dbReference type="EMBL" id="CP006694">
    <property type="protein sequence ID" value="EKT86146.2"/>
    <property type="molecule type" value="Genomic_DNA"/>
</dbReference>
<dbReference type="Proteomes" id="UP000035800">
    <property type="component" value="Chromosome I"/>
</dbReference>
<dbReference type="STRING" id="758847.LSS_13714"/>
<evidence type="ECO:0000313" key="1">
    <source>
        <dbReference type="EMBL" id="EKT86146.2"/>
    </source>
</evidence>
<accession>K8XZ78</accession>
<gene>
    <name evidence="1" type="ORF">LSS_13714</name>
</gene>
<name>K8XZ78_9LEPT</name>
<reference evidence="1 2" key="2">
    <citation type="journal article" date="2014" name="Emerg. Microbes Infect.">
        <title>Potential impact on kidney infection: a whole-genome analysis of Leptospira santarosai serovar Shermani.</title>
        <authorList>
            <person name="Chou L.F."/>
            <person name="Chen T.W."/>
            <person name="Ko Y.C."/>
            <person name="Pan M.J."/>
            <person name="Tian Y.C."/>
            <person name="Chiu C.H."/>
            <person name="Tang P."/>
            <person name="Hung C.C."/>
            <person name="Yang C.W."/>
        </authorList>
    </citation>
    <scope>NUCLEOTIDE SEQUENCE</scope>
    <source>
        <strain evidence="1 2">LT 821</strain>
    </source>
</reference>
<dbReference type="KEGG" id="lst:LSS_13714"/>